<sequence>MRHLTKLRRLNIKGCPQLEESCINRSGPNSQWSKISHIPQISMEFTTIQDLHQIILTDNATFRLFPWIQLGGFRGTKGKLDAIISISVAKDQFEGHLSIKLKETGCTKQKNTRGTTFFEEANTTMADPVIGATVQILLEKLISLTVEEVNSSRDFNKDLEMLTQNVSLIQAFIHDIETPQVDKKQSVEQWLNRLERVAEDAENVFDRFRYESLKTKVMDNRNSPMKKVSGFFSHTAFKRKMSQKINNINKELMAINKVAKDLGLQSLMVPSRKILPIRETDSLVVASDVVGRDLDVAEIKEKILKMREKDVVLSTIPIVGMGGLGKTTVVKRIYNDEHIKQIFEKRIWLCLPEMSETKSFLEQILESLTERKIEVQRRDIIVKKLQDELGGENYLLVLDDLWCVDSTSWHEFVDTLRGINTSRGNCILVTTRMKRVASTVATDLHILGKLTEDHCWSIFKQKAFVDGRVPEELASMGNKIVKMCQGLPLAASVLGGLLHNKEKHEWQAILDGNPLVAGEDDNGENSIKKILKLSYDYLPSPHLKKCFAYFAMFPKDFEFEKDQLIQTWMAEGFLRPCQETTVMEEVGHRFFQILLQNSLLQDVKLDELNNITHCKMHDLVHDLAGDILKSKLLDLKSDNGEKLSQVRYFGCESPRDKIDKINEPEHLCTLFWRSNYISENMLLSFKFLKVLNLSSSGIKELSAKIGKLIYLRYLDLSNTKITTLPNSICELYNLQTFRINDCDSLKELPYEMGNMISLRHIYCSFQCIDKKYFQMPPKMRQLTCLQTLQFFKVGLEKGRQIEELGHLKNLRGELTINGLELVGDREEAQTSYLQEKSNIYKLAYVWFHDEPEGSETNDEYVLDGLQPHPNLKTLAVVDYLGTKFPSWFRENLLPNLVRLKLSGCKRCNEIPSLGQLKLLRHLELLGFHEVESIGPRFYGIDGNNNGSSSNIQVFPSLKELILEDMSTLIEWKGDEIGVRLFPELEKLSISHCPLLKSAPSQFKILHELSIDSVDSEMPLLNLCSNLTSLVELSVYAVKELTCLPDEMLRNNISLQNLTVSRCREFCELPQSLYNLHSLKSLQIDFCPNFSSFPVPSGENYLTSLQSLQLCYCDRLASLPSGMLEHCRSLGFLMIRCCNNLVSLPLHVWEMPSLFYLCLSDCPKFISIPAGGLHRLTRLRELEIGPFPEMVDFEAFQLIFNGIQQLLSLRNLAVTGLGHWNSVPYQFMQLSSLIHIHICDFGIEALPHRLDNLISLETLHLVGCKRLQHLDFSDAMPKLWYVDIRDCPLLEALSDGLSNLVSLEKLNLGNCGKLEHLPSRNAMRHLTKLQSLKIKGCPTLEESCNNRSGPNSQWSNISHIPKVKVGRIIIQDLHWNVVDIGAIGDSDCTKLENSRFLDETMAWNLSRWYTGADFSGYVLSLRYYLLASSSKQPDVHIQRSPEIQDFILRPLYDLENLLDKKFCQFGASAKPISLAENFADEMEATFDFKTQMEMEVNKLHGYPKKNSGNTDYARKPSMQTYYLPRPTPQDVLIEERDWNQTNTSYSGSEIYEWNLMG</sequence>
<dbReference type="SUPFAM" id="SSF52058">
    <property type="entry name" value="L domain-like"/>
    <property type="match status" value="2"/>
</dbReference>
<accession>A0AAF0UTE9</accession>
<dbReference type="InterPro" id="IPR042197">
    <property type="entry name" value="Apaf_helical"/>
</dbReference>
<evidence type="ECO:0000256" key="3">
    <source>
        <dbReference type="ARBA" id="ARBA00022737"/>
    </source>
</evidence>
<dbReference type="InterPro" id="IPR041118">
    <property type="entry name" value="Rx_N"/>
</dbReference>
<feature type="domain" description="Disease resistance protein winged helix" evidence="10">
    <location>
        <begin position="552"/>
        <end position="624"/>
    </location>
</feature>
<evidence type="ECO:0000259" key="11">
    <source>
        <dbReference type="Pfam" id="PF25019"/>
    </source>
</evidence>
<evidence type="ECO:0000259" key="9">
    <source>
        <dbReference type="Pfam" id="PF18052"/>
    </source>
</evidence>
<evidence type="ECO:0000256" key="6">
    <source>
        <dbReference type="ARBA" id="ARBA00022840"/>
    </source>
</evidence>
<keyword evidence="2" id="KW-0433">Leucine-rich repeat</keyword>
<evidence type="ECO:0000256" key="1">
    <source>
        <dbReference type="ARBA" id="ARBA00008894"/>
    </source>
</evidence>
<keyword evidence="7" id="KW-0175">Coiled coil</keyword>
<protein>
    <recommendedName>
        <fullName evidence="14">Cc-nbs-lrr resistance protein</fullName>
    </recommendedName>
</protein>
<dbReference type="Gene3D" id="1.10.10.10">
    <property type="entry name" value="Winged helix-like DNA-binding domain superfamily/Winged helix DNA-binding domain"/>
    <property type="match status" value="1"/>
</dbReference>
<dbReference type="Gene3D" id="1.10.8.430">
    <property type="entry name" value="Helical domain of apoptotic protease-activating factors"/>
    <property type="match status" value="1"/>
</dbReference>
<evidence type="ECO:0000256" key="2">
    <source>
        <dbReference type="ARBA" id="ARBA00022614"/>
    </source>
</evidence>
<dbReference type="GO" id="GO:0006952">
    <property type="term" value="P:defense response"/>
    <property type="evidence" value="ECO:0007669"/>
    <property type="project" value="UniProtKB-KW"/>
</dbReference>
<evidence type="ECO:0000259" key="8">
    <source>
        <dbReference type="Pfam" id="PF00931"/>
    </source>
</evidence>
<dbReference type="Pfam" id="PF18052">
    <property type="entry name" value="Rx_N"/>
    <property type="match status" value="1"/>
</dbReference>
<evidence type="ECO:0000256" key="4">
    <source>
        <dbReference type="ARBA" id="ARBA00022741"/>
    </source>
</evidence>
<dbReference type="InterPro" id="IPR058922">
    <property type="entry name" value="WHD_DRP"/>
</dbReference>
<name>A0AAF0UTE9_SOLVR</name>
<dbReference type="Gene3D" id="3.80.10.10">
    <property type="entry name" value="Ribonuclease Inhibitor"/>
    <property type="match status" value="4"/>
</dbReference>
<dbReference type="SMART" id="SM00369">
    <property type="entry name" value="LRR_TYP"/>
    <property type="match status" value="3"/>
</dbReference>
<dbReference type="EMBL" id="CP133621">
    <property type="protein sequence ID" value="WMV52107.1"/>
    <property type="molecule type" value="Genomic_DNA"/>
</dbReference>
<feature type="domain" description="NB-ARC" evidence="8">
    <location>
        <begin position="295"/>
        <end position="464"/>
    </location>
</feature>
<dbReference type="InterPro" id="IPR001611">
    <property type="entry name" value="Leu-rich_rpt"/>
</dbReference>
<keyword evidence="5" id="KW-0611">Plant defense</keyword>
<keyword evidence="6" id="KW-0067">ATP-binding</keyword>
<reference evidence="12" key="1">
    <citation type="submission" date="2023-08" db="EMBL/GenBank/DDBJ databases">
        <title>A de novo genome assembly of Solanum verrucosum Schlechtendal, a Mexican diploid species geographically isolated from the other diploid A-genome species in potato relatives.</title>
        <authorList>
            <person name="Hosaka K."/>
        </authorList>
    </citation>
    <scope>NUCLEOTIDE SEQUENCE</scope>
    <source>
        <tissue evidence="12">Young leaves</tissue>
    </source>
</reference>
<dbReference type="InterPro" id="IPR032675">
    <property type="entry name" value="LRR_dom_sf"/>
</dbReference>
<feature type="coiled-coil region" evidence="7">
    <location>
        <begin position="184"/>
        <end position="211"/>
    </location>
</feature>
<evidence type="ECO:0000259" key="10">
    <source>
        <dbReference type="Pfam" id="PF23559"/>
    </source>
</evidence>
<dbReference type="PANTHER" id="PTHR36766">
    <property type="entry name" value="PLANT BROAD-SPECTRUM MILDEW RESISTANCE PROTEIN RPW8"/>
    <property type="match status" value="1"/>
</dbReference>
<dbReference type="GO" id="GO:0051707">
    <property type="term" value="P:response to other organism"/>
    <property type="evidence" value="ECO:0007669"/>
    <property type="project" value="UniProtKB-ARBA"/>
</dbReference>
<dbReference type="Pfam" id="PF00931">
    <property type="entry name" value="NB-ARC"/>
    <property type="match status" value="1"/>
</dbReference>
<dbReference type="InterPro" id="IPR002182">
    <property type="entry name" value="NB-ARC"/>
</dbReference>
<dbReference type="InterPro" id="IPR003591">
    <property type="entry name" value="Leu-rich_rpt_typical-subtyp"/>
</dbReference>
<organism evidence="12 13">
    <name type="scientific">Solanum verrucosum</name>
    <dbReference type="NCBI Taxonomy" id="315347"/>
    <lineage>
        <taxon>Eukaryota</taxon>
        <taxon>Viridiplantae</taxon>
        <taxon>Streptophyta</taxon>
        <taxon>Embryophyta</taxon>
        <taxon>Tracheophyta</taxon>
        <taxon>Spermatophyta</taxon>
        <taxon>Magnoliopsida</taxon>
        <taxon>eudicotyledons</taxon>
        <taxon>Gunneridae</taxon>
        <taxon>Pentapetalae</taxon>
        <taxon>asterids</taxon>
        <taxon>lamiids</taxon>
        <taxon>Solanales</taxon>
        <taxon>Solanaceae</taxon>
        <taxon>Solanoideae</taxon>
        <taxon>Solaneae</taxon>
        <taxon>Solanum</taxon>
    </lineage>
</organism>
<dbReference type="PRINTS" id="PR00364">
    <property type="entry name" value="DISEASERSIST"/>
</dbReference>
<evidence type="ECO:0000313" key="13">
    <source>
        <dbReference type="Proteomes" id="UP001234989"/>
    </source>
</evidence>
<dbReference type="InterPro" id="IPR056789">
    <property type="entry name" value="LRR_R13L1-DRL21"/>
</dbReference>
<dbReference type="Pfam" id="PF25019">
    <property type="entry name" value="LRR_R13L1-DRL21"/>
    <property type="match status" value="1"/>
</dbReference>
<gene>
    <name evidence="12" type="ORF">MTR67_045492</name>
</gene>
<dbReference type="PANTHER" id="PTHR36766:SF70">
    <property type="entry name" value="DISEASE RESISTANCE PROTEIN RGA4"/>
    <property type="match status" value="1"/>
</dbReference>
<dbReference type="FunFam" id="1.10.10.10:FF:000322">
    <property type="entry name" value="Probable disease resistance protein At1g63360"/>
    <property type="match status" value="1"/>
</dbReference>
<dbReference type="InterPro" id="IPR027417">
    <property type="entry name" value="P-loop_NTPase"/>
</dbReference>
<keyword evidence="3" id="KW-0677">Repeat</keyword>
<dbReference type="SUPFAM" id="SSF52540">
    <property type="entry name" value="P-loop containing nucleoside triphosphate hydrolases"/>
    <property type="match status" value="1"/>
</dbReference>
<evidence type="ECO:0000256" key="5">
    <source>
        <dbReference type="ARBA" id="ARBA00022821"/>
    </source>
</evidence>
<dbReference type="PROSITE" id="PS51450">
    <property type="entry name" value="LRR"/>
    <property type="match status" value="1"/>
</dbReference>
<comment type="similarity">
    <text evidence="1">Belongs to the disease resistance NB-LRR family.</text>
</comment>
<evidence type="ECO:0000313" key="12">
    <source>
        <dbReference type="EMBL" id="WMV52107.1"/>
    </source>
</evidence>
<dbReference type="GO" id="GO:0043531">
    <property type="term" value="F:ADP binding"/>
    <property type="evidence" value="ECO:0007669"/>
    <property type="project" value="InterPro"/>
</dbReference>
<keyword evidence="4" id="KW-0547">Nucleotide-binding</keyword>
<dbReference type="InterPro" id="IPR038005">
    <property type="entry name" value="RX-like_CC"/>
</dbReference>
<dbReference type="GO" id="GO:0005524">
    <property type="term" value="F:ATP binding"/>
    <property type="evidence" value="ECO:0007669"/>
    <property type="project" value="UniProtKB-KW"/>
</dbReference>
<dbReference type="Proteomes" id="UP001234989">
    <property type="component" value="Chromosome 10"/>
</dbReference>
<evidence type="ECO:0000256" key="7">
    <source>
        <dbReference type="SAM" id="Coils"/>
    </source>
</evidence>
<dbReference type="CDD" id="cd14798">
    <property type="entry name" value="RX-CC_like"/>
    <property type="match status" value="1"/>
</dbReference>
<feature type="domain" description="R13L1/DRL21-like LRR repeat region" evidence="11">
    <location>
        <begin position="801"/>
        <end position="925"/>
    </location>
</feature>
<dbReference type="Gene3D" id="3.40.50.300">
    <property type="entry name" value="P-loop containing nucleotide triphosphate hydrolases"/>
    <property type="match status" value="1"/>
</dbReference>
<dbReference type="InterPro" id="IPR036388">
    <property type="entry name" value="WH-like_DNA-bd_sf"/>
</dbReference>
<dbReference type="Pfam" id="PF23559">
    <property type="entry name" value="WHD_DRP"/>
    <property type="match status" value="1"/>
</dbReference>
<proteinExistence type="inferred from homology"/>
<keyword evidence="13" id="KW-1185">Reference proteome</keyword>
<feature type="domain" description="Disease resistance N-terminal" evidence="9">
    <location>
        <begin position="134"/>
        <end position="220"/>
    </location>
</feature>
<evidence type="ECO:0008006" key="14">
    <source>
        <dbReference type="Google" id="ProtNLM"/>
    </source>
</evidence>
<dbReference type="Gene3D" id="1.20.5.4130">
    <property type="match status" value="1"/>
</dbReference>